<dbReference type="AlphaFoldDB" id="A0A1G2R1A9"/>
<feature type="region of interest" description="Disordered" evidence="1">
    <location>
        <begin position="467"/>
        <end position="544"/>
    </location>
</feature>
<dbReference type="STRING" id="1802448.A2672_02750"/>
<name>A0A1G2R1A9_9BACT</name>
<evidence type="ECO:0000256" key="1">
    <source>
        <dbReference type="SAM" id="MobiDB-lite"/>
    </source>
</evidence>
<dbReference type="Proteomes" id="UP000178065">
    <property type="component" value="Unassembled WGS sequence"/>
</dbReference>
<sequence>MSDTQRFILLFVLVVVFGVAGSVLATSKDDIVFPVAELGNCQDEAECSAYCDDPANIDACLAFAEQHNLMPAEEIEKAKRFQSIGAQGPGGCTTERECEAYCENVNNIEECLAFAEQHGFMEEEELQEAQRVAAALRAGAQLPGGCTSKDACEAYCEDPGNMRECIAFAEAAGFIPPEELKEAKQVLKAIEAGVPPPNCRGKAQCDVYCQEPSHMEECVNFGIAAGLIPPEEAEQVRRILPLMKAGKMPGECQKGKEACEAYCSQDENIEECTTFFVEAGFMTAEEAEMFRKTGGKGPGDCRSKEECEAFCNSPQNQEVCFEFAKEHGLIPEEELRNIEEGTRQFRQGVEQAPPEIAQCLKETVGEEVLQKIQSGTLMPSRELGEHMRECFEEFMQKQQQMMEQRMQECLAMPCEQAFACLENMPTGGGPGEGPGKGEGPGEGEGPGGPSGFEQAIQAKIESCVQEFQPQESQGFPGEFGSPEEFHEGALPPGFEGESPEDIERMFQEQEEQRIRQQFEQEFEQQFQQEFEGQFQEQQQQQEAPAGGSVIDAFLYLLLPLLPK</sequence>
<dbReference type="EMBL" id="MHTT01000010">
    <property type="protein sequence ID" value="OHA65861.1"/>
    <property type="molecule type" value="Genomic_DNA"/>
</dbReference>
<organism evidence="2 3">
    <name type="scientific">Candidatus Wildermuthbacteria bacterium RIFCSPHIGHO2_01_FULL_49_22b</name>
    <dbReference type="NCBI Taxonomy" id="1802448"/>
    <lineage>
        <taxon>Bacteria</taxon>
        <taxon>Candidatus Wildermuthiibacteriota</taxon>
    </lineage>
</organism>
<accession>A0A1G2R1A9</accession>
<feature type="compositionally biased region" description="Low complexity" evidence="1">
    <location>
        <begin position="519"/>
        <end position="542"/>
    </location>
</feature>
<evidence type="ECO:0000313" key="2">
    <source>
        <dbReference type="EMBL" id="OHA65861.1"/>
    </source>
</evidence>
<protein>
    <submittedName>
        <fullName evidence="2">Uncharacterized protein</fullName>
    </submittedName>
</protein>
<comment type="caution">
    <text evidence="2">The sequence shown here is derived from an EMBL/GenBank/DDBJ whole genome shotgun (WGS) entry which is preliminary data.</text>
</comment>
<proteinExistence type="predicted"/>
<feature type="compositionally biased region" description="Gly residues" evidence="1">
    <location>
        <begin position="426"/>
        <end position="450"/>
    </location>
</feature>
<feature type="compositionally biased region" description="Basic and acidic residues" evidence="1">
    <location>
        <begin position="501"/>
        <end position="518"/>
    </location>
</feature>
<evidence type="ECO:0000313" key="3">
    <source>
        <dbReference type="Proteomes" id="UP000178065"/>
    </source>
</evidence>
<feature type="region of interest" description="Disordered" evidence="1">
    <location>
        <begin position="425"/>
        <end position="452"/>
    </location>
</feature>
<gene>
    <name evidence="2" type="ORF">A2672_02750</name>
</gene>
<reference evidence="2 3" key="1">
    <citation type="journal article" date="2016" name="Nat. Commun.">
        <title>Thousands of microbial genomes shed light on interconnected biogeochemical processes in an aquifer system.</title>
        <authorList>
            <person name="Anantharaman K."/>
            <person name="Brown C.T."/>
            <person name="Hug L.A."/>
            <person name="Sharon I."/>
            <person name="Castelle C.J."/>
            <person name="Probst A.J."/>
            <person name="Thomas B.C."/>
            <person name="Singh A."/>
            <person name="Wilkins M.J."/>
            <person name="Karaoz U."/>
            <person name="Brodie E.L."/>
            <person name="Williams K.H."/>
            <person name="Hubbard S.S."/>
            <person name="Banfield J.F."/>
        </authorList>
    </citation>
    <scope>NUCLEOTIDE SEQUENCE [LARGE SCALE GENOMIC DNA]</scope>
</reference>